<comment type="caution">
    <text evidence="2">The sequence shown here is derived from an EMBL/GenBank/DDBJ whole genome shotgun (WGS) entry which is preliminary data.</text>
</comment>
<protein>
    <submittedName>
        <fullName evidence="2">Uncharacterized protein</fullName>
    </submittedName>
</protein>
<sequence length="397" mass="43459">MSVSTSLASFYGCFVNTPWANGVSGSDLSNEYTYCSYDSTTIPCKNNYFYMEFNYLAWIGPDLPADLGFVISPGPFIADGYYIYFTYGLYGFSGITVNNNQIPISTSEGSFPFLNSPSGLLVGGTTNFDRYIKFFASYDANGFTIGYNNTIIAQITNSAYLDPIFSGGNAEIILATIWGHAFEVLNIQLSCESTGETCGIFTLTSSTSTSTTSTTLLTLSETQDVTLSTSVTSTSTTNEIEVVTSVIESVELEVLSEFETSSTYSTTTETTTQIETSIVQDFTTVLRLLQLSTFTTTTQSLISTSTTSSTTSSTSPTESPTTSSTSPTESSTTPQPQPVYQYLPSNPQTIPPQFIAQPEITDIWEDNYNVYNNSGNFLDPDYNPDYFDYQNYAYLNY</sequence>
<evidence type="ECO:0000313" key="2">
    <source>
        <dbReference type="EMBL" id="PVV04458.1"/>
    </source>
</evidence>
<evidence type="ECO:0000256" key="1">
    <source>
        <dbReference type="SAM" id="MobiDB-lite"/>
    </source>
</evidence>
<organism evidence="2 3">
    <name type="scientific">Smittium megazygosporum</name>
    <dbReference type="NCBI Taxonomy" id="133381"/>
    <lineage>
        <taxon>Eukaryota</taxon>
        <taxon>Fungi</taxon>
        <taxon>Fungi incertae sedis</taxon>
        <taxon>Zoopagomycota</taxon>
        <taxon>Kickxellomycotina</taxon>
        <taxon>Harpellomycetes</taxon>
        <taxon>Harpellales</taxon>
        <taxon>Legeriomycetaceae</taxon>
        <taxon>Smittium</taxon>
    </lineage>
</organism>
<dbReference type="Proteomes" id="UP000245609">
    <property type="component" value="Unassembled WGS sequence"/>
</dbReference>
<accession>A0A2T9ZIQ5</accession>
<dbReference type="AlphaFoldDB" id="A0A2T9ZIQ5"/>
<keyword evidence="3" id="KW-1185">Reference proteome</keyword>
<feature type="region of interest" description="Disordered" evidence="1">
    <location>
        <begin position="302"/>
        <end position="352"/>
    </location>
</feature>
<dbReference type="OrthoDB" id="10656511at2759"/>
<name>A0A2T9ZIQ5_9FUNG</name>
<feature type="compositionally biased region" description="Low complexity" evidence="1">
    <location>
        <begin position="302"/>
        <end position="334"/>
    </location>
</feature>
<dbReference type="EMBL" id="MBFS01000121">
    <property type="protein sequence ID" value="PVV04458.1"/>
    <property type="molecule type" value="Genomic_DNA"/>
</dbReference>
<gene>
    <name evidence="2" type="ORF">BB560_001043</name>
</gene>
<proteinExistence type="predicted"/>
<evidence type="ECO:0000313" key="3">
    <source>
        <dbReference type="Proteomes" id="UP000245609"/>
    </source>
</evidence>
<reference evidence="2 3" key="1">
    <citation type="journal article" date="2018" name="MBio">
        <title>Comparative Genomics Reveals the Core Gene Toolbox for the Fungus-Insect Symbiosis.</title>
        <authorList>
            <person name="Wang Y."/>
            <person name="Stata M."/>
            <person name="Wang W."/>
            <person name="Stajich J.E."/>
            <person name="White M.M."/>
            <person name="Moncalvo J.M."/>
        </authorList>
    </citation>
    <scope>NUCLEOTIDE SEQUENCE [LARGE SCALE GENOMIC DNA]</scope>
    <source>
        <strain evidence="2 3">SC-DP-2</strain>
    </source>
</reference>